<protein>
    <submittedName>
        <fullName evidence="1">Uncharacterized protein</fullName>
    </submittedName>
</protein>
<comment type="caution">
    <text evidence="1">The sequence shown here is derived from an EMBL/GenBank/DDBJ whole genome shotgun (WGS) entry which is preliminary data.</text>
</comment>
<reference evidence="2" key="1">
    <citation type="submission" date="2016-06" db="EMBL/GenBank/DDBJ databases">
        <authorList>
            <person name="Nascimento L."/>
            <person name="Pereira R.V."/>
            <person name="Martins L.F."/>
            <person name="Quaggio R.B."/>
            <person name="Silva A.M."/>
            <person name="Setubal J.C."/>
        </authorList>
    </citation>
    <scope>NUCLEOTIDE SEQUENCE [LARGE SCALE GENOMIC DNA]</scope>
</reference>
<dbReference type="AlphaFoldDB" id="A0A1Y3PKF0"/>
<dbReference type="InterPro" id="IPR046632">
    <property type="entry name" value="DUF6744"/>
</dbReference>
<accession>A0A1Y3PKF0</accession>
<dbReference type="EMBL" id="LZRT01000068">
    <property type="protein sequence ID" value="OUM87875.1"/>
    <property type="molecule type" value="Genomic_DNA"/>
</dbReference>
<name>A0A1Y3PKF0_9BACI</name>
<evidence type="ECO:0000313" key="1">
    <source>
        <dbReference type="EMBL" id="OUM87875.1"/>
    </source>
</evidence>
<evidence type="ECO:0000313" key="2">
    <source>
        <dbReference type="Proteomes" id="UP000196475"/>
    </source>
</evidence>
<sequence length="299" mass="34051">MSMVLENVAAIQKEEQGIIGHLTWYSISEHLIGRDDLRKKLLDAGLDEGWMPNEIRVSDAFRRATKDVEVRKNPTSQANVFENFLVREVYSDHKVVQRNIVQETVDQKGKRLSYDGQAAILILNKESKDIRIAAQHPKAEQLALEAAKLFALYCENYSAQAIRVMVMNILKSMSPTPVRPNGGVYFIPSAHSEQLARLCTFVSSLEKGEMYKVPLIDTQDNQRMLFDKLEAHLQNTISECDLALGGELEKGRVKALLDDAKRVVADFNHYRAIVTQDVEKLERYIDHLRERIALVVRSM</sequence>
<proteinExistence type="predicted"/>
<gene>
    <name evidence="1" type="ORF">BAA01_12050</name>
</gene>
<dbReference type="Proteomes" id="UP000196475">
    <property type="component" value="Unassembled WGS sequence"/>
</dbReference>
<dbReference type="Pfam" id="PF20529">
    <property type="entry name" value="DUF6744"/>
    <property type="match status" value="1"/>
</dbReference>
<organism evidence="1 2">
    <name type="scientific">Bacillus thermozeamaize</name>
    <dbReference type="NCBI Taxonomy" id="230954"/>
    <lineage>
        <taxon>Bacteria</taxon>
        <taxon>Bacillati</taxon>
        <taxon>Bacillota</taxon>
        <taxon>Bacilli</taxon>
        <taxon>Bacillales</taxon>
        <taxon>Bacillaceae</taxon>
        <taxon>Bacillus</taxon>
    </lineage>
</organism>